<dbReference type="SUPFAM" id="SSF54001">
    <property type="entry name" value="Cysteine proteinases"/>
    <property type="match status" value="1"/>
</dbReference>
<dbReference type="InterPro" id="IPR013491">
    <property type="entry name" value="Tape_meas_N"/>
</dbReference>
<accession>A0A2H4JDP5</accession>
<evidence type="ECO:0000256" key="1">
    <source>
        <dbReference type="ARBA" id="ARBA00022465"/>
    </source>
</evidence>
<sequence length="1623" mass="168236">MAGGVELGVGYLSIVPETSKVVPGINSALTSAQGGADKAGRGIGGKLASGIGSTLKFGAATAGAAAAGVIGTALTQGMKRVVAIDDAKGKLAGLGHTAEGVTTIMDSALASVKGTAFGLGDAAGIAASAVAAGIKPGQDLTKYLKLTGDAATIAGASLGEMGSIFNKVQTSGKAYTDNLNQLADRGIPIFQWLQDEYKVSADGLSKMVKEGKVDAETFNKVIEKNIGGAALESGKTLRGSFENMKAALGRAGAAVIEPFLPMMKSGLRKVMEFADKVTPHLKRGAEKVSSGLSDMGKAFMSSGESIDGPANKMERFGVKARTVVDNIRGVWSILADGKFAGEKMTFGLSEDSKVVDVLFKIRETAIGVFDILFKGNYTSPIWGQLEDSKAVDVLFRIRESAKALWDVIRSPSGDKFTKFLETVKGSGDGAAGAMGSVRDGANGLTGALKKIGAAAAGGAAAIVSLGGDTATVAVTGIKALGNVMSFFADHTGLATVAIAGFAASVAIAKTVHVGYEAARIAQAVMMPAQMVIQRQMTLALIAHTAALRANIVAMGGALPVEQASLASRTRLAVATRLSTAATVSSTSSLAAYAVAQRAAAASSGMLIGGMRQATASAAMMGARVGAVGTSALGGLKAGLGSAVGFLGGPMTLGIMAAAGAAMYMGSKFSESADKVADSQRTYREYGEAVKKTNTDLREALDQSNGVVDKNVSNVMTQKIDDLRTSSQKLADDAPGLWGYFGAAAADAWDHLDGQLDGTTYKSMKTADALSFDGERIISAMNKTGLSSSELGALVSGSQADFNKFSSGLQQAGGDSLFLNLKMQDMRAEFLHSQTAAGQVEAAIQQIGDKSVGASAGIDLMKNAYTQFINDSRTTEEAQKSVTIALDGVTQALANGGAAAMDASGKLDLTTKAGGQVDDAMKRMGAAWSEAGTAARTAATEQKLSAEEVEAAQRAAEQGVRDQFIQTAAQITGNTEKAQALADVFFRWPPEAKTNIVVLDAEARGKVEQFLKDNTSHTIDVLVRTTMLNQTPAGLPPTVVPSSWEGLMPYANGGISNLPEQATIQPGRGAGLVQWAEGETGGEAYIPLAPSKRGRSTAILAEVAERFGMRLESFADGGVRAALDAARSVTGNAYQLGGTGPAGFDCSGFVGWLQQILMGVPPDLAAGNRLYTTHSLLGGALEGLVSGSGPAGTVFVVGASEPHMAATLAGQPVEAGGAHGTSRIGAPAVGASDGQFPSRFHLPNELIAGGVEGAAGLAATGREVEWTEKDQLDLESARVAVQQAKEARDKTYGSEKKSDADRQQADLRVQRAELKVRTMEQKRDGTGISAMSDEPAPPLTGEMGEDAITMRNAEISLLDAQLARDKTYNDPESTSLDKEKADLQVYSAQNSLAETKKRIAEDADKSGTDGFSVKDRLKKFGSDLAGIAVDSFLEIIGFESRFLDIPLPEFKAPGTGSTVGPGTPLDILKSVLPSDLSSRVFPQSEIEGQLPVTPGAPGWVEGWMKALPVGLDLKQATGGPLDMLLKAQGGKIPLHDEGGWLMPGLTMNLTKKPERVLNPAQNVNLERIANLDTKALMPPVDSAADSWRPGVQITNQITVSNDRSQIRKFREENAMLLMQYGGAR</sequence>
<evidence type="ECO:0000313" key="4">
    <source>
        <dbReference type="EMBL" id="ASN72809.1"/>
    </source>
</evidence>
<dbReference type="GO" id="GO:0001897">
    <property type="term" value="P:symbiont-mediated cytolysis of host cell"/>
    <property type="evidence" value="ECO:0007669"/>
    <property type="project" value="UniProtKB-ARBA"/>
</dbReference>
<proteinExistence type="predicted"/>
<evidence type="ECO:0000259" key="3">
    <source>
        <dbReference type="Pfam" id="PF20155"/>
    </source>
</evidence>
<organism evidence="4">
    <name type="scientific">uncultured Caudovirales phage</name>
    <dbReference type="NCBI Taxonomy" id="2100421"/>
    <lineage>
        <taxon>Viruses</taxon>
        <taxon>Duplodnaviria</taxon>
        <taxon>Heunggongvirae</taxon>
        <taxon>Uroviricota</taxon>
        <taxon>Caudoviricetes</taxon>
        <taxon>Peduoviridae</taxon>
        <taxon>Maltschvirus</taxon>
        <taxon>Maltschvirus maltsch</taxon>
    </lineage>
</organism>
<dbReference type="Pfam" id="PF20155">
    <property type="entry name" value="TMP_3"/>
    <property type="match status" value="1"/>
</dbReference>
<dbReference type="InterPro" id="IPR038765">
    <property type="entry name" value="Papain-like_cys_pep_sf"/>
</dbReference>
<reference evidence="4" key="1">
    <citation type="submission" date="2017-06" db="EMBL/GenBank/DDBJ databases">
        <title>Novel phages from South African skin metaviromes.</title>
        <authorList>
            <person name="van Zyl L.J."/>
            <person name="Abrahams Y."/>
            <person name="Stander E.A."/>
            <person name="Kirby B.M."/>
            <person name="Clavaud C."/>
            <person name="Farcet C."/>
            <person name="Breton L."/>
            <person name="Trindade M.I."/>
        </authorList>
    </citation>
    <scope>NUCLEOTIDE SEQUENCE</scope>
</reference>
<dbReference type="EMBL" id="MF417975">
    <property type="protein sequence ID" value="ASN72809.1"/>
    <property type="molecule type" value="Genomic_DNA"/>
</dbReference>
<feature type="region of interest" description="Disordered" evidence="2">
    <location>
        <begin position="1318"/>
        <end position="1338"/>
    </location>
</feature>
<dbReference type="Gene3D" id="3.90.1720.10">
    <property type="entry name" value="endopeptidase domain like (from Nostoc punctiforme)"/>
    <property type="match status" value="1"/>
</dbReference>
<gene>
    <name evidence="4" type="ORF">7S6_10</name>
</gene>
<keyword evidence="1" id="KW-1245">Viral tail assembly</keyword>
<dbReference type="GO" id="GO:0098003">
    <property type="term" value="P:viral tail assembly"/>
    <property type="evidence" value="ECO:0007669"/>
    <property type="project" value="UniProtKB-KW"/>
</dbReference>
<protein>
    <submittedName>
        <fullName evidence="4">Putative tapemeasure protein</fullName>
    </submittedName>
</protein>
<evidence type="ECO:0000256" key="2">
    <source>
        <dbReference type="SAM" id="MobiDB-lite"/>
    </source>
</evidence>
<name>A0A2H4JDP5_9CAUD</name>
<feature type="domain" description="Tape measure protein N-terminal" evidence="3">
    <location>
        <begin position="79"/>
        <end position="251"/>
    </location>
</feature>
<keyword evidence="1" id="KW-1188">Viral release from host cell</keyword>
<dbReference type="NCBIfam" id="TIGR02675">
    <property type="entry name" value="tape_meas_nterm"/>
    <property type="match status" value="1"/>
</dbReference>